<comment type="subunit">
    <text evidence="6 7">Homodimer.</text>
</comment>
<reference evidence="9" key="1">
    <citation type="journal article" date="2019" name="Int. J. Syst. Evol. Microbiol.">
        <title>The Global Catalogue of Microorganisms (GCM) 10K type strain sequencing project: providing services to taxonomists for standard genome sequencing and annotation.</title>
        <authorList>
            <consortium name="The Broad Institute Genomics Platform"/>
            <consortium name="The Broad Institute Genome Sequencing Center for Infectious Disease"/>
            <person name="Wu L."/>
            <person name="Ma J."/>
        </authorList>
    </citation>
    <scope>NUCLEOTIDE SEQUENCE [LARGE SCALE GENOMIC DNA]</scope>
    <source>
        <strain evidence="9">JCM 17919</strain>
    </source>
</reference>
<evidence type="ECO:0000256" key="5">
    <source>
        <dbReference type="ARBA" id="ARBA00023235"/>
    </source>
</evidence>
<evidence type="ECO:0000256" key="4">
    <source>
        <dbReference type="ARBA" id="ARBA00023152"/>
    </source>
</evidence>
<evidence type="ECO:0000256" key="1">
    <source>
        <dbReference type="ARBA" id="ARBA00007422"/>
    </source>
</evidence>
<name>A0ABP8GS07_9BACT</name>
<dbReference type="NCBIfam" id="TIGR00419">
    <property type="entry name" value="tim"/>
    <property type="match status" value="1"/>
</dbReference>
<keyword evidence="5 6" id="KW-0413">Isomerase</keyword>
<keyword evidence="2 6" id="KW-0312">Gluconeogenesis</keyword>
<dbReference type="GO" id="GO:0016853">
    <property type="term" value="F:isomerase activity"/>
    <property type="evidence" value="ECO:0007669"/>
    <property type="project" value="UniProtKB-KW"/>
</dbReference>
<dbReference type="SUPFAM" id="SSF51351">
    <property type="entry name" value="Triosephosphate isomerase (TIM)"/>
    <property type="match status" value="1"/>
</dbReference>
<feature type="binding site" evidence="6">
    <location>
        <begin position="236"/>
        <end position="237"/>
    </location>
    <ligand>
        <name>substrate</name>
    </ligand>
</feature>
<evidence type="ECO:0000256" key="6">
    <source>
        <dbReference type="HAMAP-Rule" id="MF_00147"/>
    </source>
</evidence>
<dbReference type="PROSITE" id="PS00171">
    <property type="entry name" value="TIM_1"/>
    <property type="match status" value="1"/>
</dbReference>
<feature type="active site" description="Proton acceptor" evidence="6">
    <location>
        <position position="169"/>
    </location>
</feature>
<evidence type="ECO:0000256" key="3">
    <source>
        <dbReference type="ARBA" id="ARBA00022490"/>
    </source>
</evidence>
<organism evidence="8 9">
    <name type="scientific">Flaviaesturariibacter amylovorans</name>
    <dbReference type="NCBI Taxonomy" id="1084520"/>
    <lineage>
        <taxon>Bacteria</taxon>
        <taxon>Pseudomonadati</taxon>
        <taxon>Bacteroidota</taxon>
        <taxon>Chitinophagia</taxon>
        <taxon>Chitinophagales</taxon>
        <taxon>Chitinophagaceae</taxon>
        <taxon>Flaviaestuariibacter</taxon>
    </lineage>
</organism>
<dbReference type="InterPro" id="IPR020861">
    <property type="entry name" value="Triosephosphate_isomerase_AS"/>
</dbReference>
<dbReference type="EMBL" id="BAABGY010000007">
    <property type="protein sequence ID" value="GAA4329127.1"/>
    <property type="molecule type" value="Genomic_DNA"/>
</dbReference>
<dbReference type="Pfam" id="PF00121">
    <property type="entry name" value="TIM"/>
    <property type="match status" value="1"/>
</dbReference>
<evidence type="ECO:0000313" key="9">
    <source>
        <dbReference type="Proteomes" id="UP001501725"/>
    </source>
</evidence>
<keyword evidence="4 6" id="KW-0324">Glycolysis</keyword>
<dbReference type="PANTHER" id="PTHR21139:SF42">
    <property type="entry name" value="TRIOSEPHOSPHATE ISOMERASE"/>
    <property type="match status" value="1"/>
</dbReference>
<comment type="function">
    <text evidence="6">Involved in the gluconeogenesis. Catalyzes stereospecifically the conversion of dihydroxyacetone phosphate (DHAP) to D-glyceraldehyde-3-phosphate (G3P).</text>
</comment>
<keyword evidence="9" id="KW-1185">Reference proteome</keyword>
<protein>
    <recommendedName>
        <fullName evidence="6 7">Triosephosphate isomerase</fullName>
        <shortName evidence="6">TIM</shortName>
        <shortName evidence="6">TPI</shortName>
        <ecNumber evidence="6 7">5.3.1.1</ecNumber>
    </recommendedName>
    <alternativeName>
        <fullName evidence="6">Triose-phosphate isomerase</fullName>
    </alternativeName>
</protein>
<comment type="caution">
    <text evidence="8">The sequence shown here is derived from an EMBL/GenBank/DDBJ whole genome shotgun (WGS) entry which is preliminary data.</text>
</comment>
<dbReference type="InterPro" id="IPR000652">
    <property type="entry name" value="Triosephosphate_isomerase"/>
</dbReference>
<comment type="pathway">
    <text evidence="6 7">Carbohydrate degradation; glycolysis; D-glyceraldehyde 3-phosphate from glycerone phosphate: step 1/1.</text>
</comment>
<evidence type="ECO:0000256" key="7">
    <source>
        <dbReference type="RuleBase" id="RU363013"/>
    </source>
</evidence>
<feature type="binding site" evidence="6">
    <location>
        <position position="175"/>
    </location>
    <ligand>
        <name>substrate</name>
    </ligand>
</feature>
<dbReference type="InterPro" id="IPR022896">
    <property type="entry name" value="TrioseP_Isoase_bac/euk"/>
</dbReference>
<dbReference type="InterPro" id="IPR013785">
    <property type="entry name" value="Aldolase_TIM"/>
</dbReference>
<feature type="active site" description="Electrophile" evidence="6">
    <location>
        <position position="97"/>
    </location>
</feature>
<dbReference type="InterPro" id="IPR035990">
    <property type="entry name" value="TIM_sf"/>
</dbReference>
<feature type="binding site" evidence="6">
    <location>
        <position position="215"/>
    </location>
    <ligand>
        <name>substrate</name>
    </ligand>
</feature>
<proteinExistence type="inferred from homology"/>
<comment type="subcellular location">
    <subcellularLocation>
        <location evidence="6 7">Cytoplasm</location>
    </subcellularLocation>
</comment>
<evidence type="ECO:0000313" key="8">
    <source>
        <dbReference type="EMBL" id="GAA4329127.1"/>
    </source>
</evidence>
<evidence type="ECO:0000256" key="2">
    <source>
        <dbReference type="ARBA" id="ARBA00022432"/>
    </source>
</evidence>
<comment type="similarity">
    <text evidence="1 6 7">Belongs to the triosephosphate isomerase family.</text>
</comment>
<dbReference type="PANTHER" id="PTHR21139">
    <property type="entry name" value="TRIOSEPHOSPHATE ISOMERASE"/>
    <property type="match status" value="1"/>
</dbReference>
<gene>
    <name evidence="6 8" type="primary">tpiA</name>
    <name evidence="8" type="ORF">GCM10023184_19420</name>
</gene>
<dbReference type="Proteomes" id="UP001501725">
    <property type="component" value="Unassembled WGS sequence"/>
</dbReference>
<dbReference type="RefSeq" id="WP_345255407.1">
    <property type="nucleotide sequence ID" value="NZ_BAABGY010000007.1"/>
</dbReference>
<accession>A0ABP8GS07</accession>
<dbReference type="PROSITE" id="PS51440">
    <property type="entry name" value="TIM_2"/>
    <property type="match status" value="1"/>
</dbReference>
<dbReference type="EC" id="5.3.1.1" evidence="6 7"/>
<dbReference type="CDD" id="cd00311">
    <property type="entry name" value="TIM"/>
    <property type="match status" value="1"/>
</dbReference>
<sequence>MRKQIAAANWKMNLTYQQAERLLDEILQEKIALGPDQQVLFAVPFPYLVLAKSEVDEVHGYAIAAQNAYSKVNGAYTGEVSVEMLQSIGIKYCILGHSERREYFNESNEQLARKVELCLEYGIQPLFCCGEALAIREAGTENAYVQRQIEESLFQLSDEQVRQVIIAYEPIWAIGTGKTASAQQAQEMHAHIRSVLAGKWGKETADAVPILYGGSVKAGNAAELFASPDVDGGLVGGAALVAQDFVQIIKALKS</sequence>
<comment type="catalytic activity">
    <reaction evidence="6 7">
        <text>D-glyceraldehyde 3-phosphate = dihydroxyacetone phosphate</text>
        <dbReference type="Rhea" id="RHEA:18585"/>
        <dbReference type="ChEBI" id="CHEBI:57642"/>
        <dbReference type="ChEBI" id="CHEBI:59776"/>
        <dbReference type="EC" id="5.3.1.1"/>
    </reaction>
</comment>
<dbReference type="Gene3D" id="3.20.20.70">
    <property type="entry name" value="Aldolase class I"/>
    <property type="match status" value="1"/>
</dbReference>
<comment type="pathway">
    <text evidence="6 7">Carbohydrate biosynthesis; gluconeogenesis.</text>
</comment>
<keyword evidence="3 6" id="KW-0963">Cytoplasm</keyword>
<dbReference type="HAMAP" id="MF_00147_B">
    <property type="entry name" value="TIM_B"/>
    <property type="match status" value="1"/>
</dbReference>
<feature type="binding site" evidence="6">
    <location>
        <begin position="9"/>
        <end position="11"/>
    </location>
    <ligand>
        <name>substrate</name>
    </ligand>
</feature>